<dbReference type="GO" id="GO:0000049">
    <property type="term" value="F:tRNA binding"/>
    <property type="evidence" value="ECO:0007669"/>
    <property type="project" value="UniProtKB-UniRule"/>
</dbReference>
<dbReference type="InterPro" id="IPR000100">
    <property type="entry name" value="RNase_P"/>
</dbReference>
<gene>
    <name evidence="6" type="primary">rnpA</name>
    <name evidence="8" type="ORF">HMPREF9624_02211</name>
</gene>
<accession>G9WSZ5</accession>
<evidence type="ECO:0000256" key="6">
    <source>
        <dbReference type="HAMAP-Rule" id="MF_00227"/>
    </source>
</evidence>
<dbReference type="EMBL" id="AFZD01000007">
    <property type="protein sequence ID" value="EHL13365.1"/>
    <property type="molecule type" value="Genomic_DNA"/>
</dbReference>
<dbReference type="Pfam" id="PF00825">
    <property type="entry name" value="Ribonuclease_P"/>
    <property type="match status" value="1"/>
</dbReference>
<proteinExistence type="inferred from homology"/>
<keyword evidence="1 6" id="KW-0819">tRNA processing</keyword>
<evidence type="ECO:0000256" key="5">
    <source>
        <dbReference type="ARBA" id="ARBA00022884"/>
    </source>
</evidence>
<evidence type="ECO:0000256" key="2">
    <source>
        <dbReference type="ARBA" id="ARBA00022722"/>
    </source>
</evidence>
<dbReference type="GO" id="GO:0042781">
    <property type="term" value="F:3'-tRNA processing endoribonuclease activity"/>
    <property type="evidence" value="ECO:0007669"/>
    <property type="project" value="TreeGrafter"/>
</dbReference>
<evidence type="ECO:0000256" key="4">
    <source>
        <dbReference type="ARBA" id="ARBA00022801"/>
    </source>
</evidence>
<organism evidence="8 9">
    <name type="scientific">Oribacterium asaccharolyticum ACB7</name>
    <dbReference type="NCBI Taxonomy" id="796944"/>
    <lineage>
        <taxon>Bacteria</taxon>
        <taxon>Bacillati</taxon>
        <taxon>Bacillota</taxon>
        <taxon>Clostridia</taxon>
        <taxon>Lachnospirales</taxon>
        <taxon>Lachnospiraceae</taxon>
        <taxon>Oribacterium</taxon>
    </lineage>
</organism>
<name>G9WSZ5_9FIRM</name>
<evidence type="ECO:0000256" key="1">
    <source>
        <dbReference type="ARBA" id="ARBA00022694"/>
    </source>
</evidence>
<dbReference type="PATRIC" id="fig|796944.3.peg.736"/>
<dbReference type="HOGENOM" id="CLU_117179_9_3_9"/>
<reference evidence="8 9" key="1">
    <citation type="submission" date="2011-08" db="EMBL/GenBank/DDBJ databases">
        <title>The Genome Sequence of Oribacterium sp. ACB7.</title>
        <authorList>
            <consortium name="The Broad Institute Genome Sequencing Platform"/>
            <person name="Earl A."/>
            <person name="Ward D."/>
            <person name="Feldgarden M."/>
            <person name="Gevers D."/>
            <person name="Sizova M."/>
            <person name="Hazen A."/>
            <person name="Epstein S."/>
            <person name="Young S.K."/>
            <person name="Zeng Q."/>
            <person name="Gargeya S."/>
            <person name="Fitzgerald M."/>
            <person name="Haas B."/>
            <person name="Abouelleil A."/>
            <person name="Alvarado L."/>
            <person name="Arachchi H.M."/>
            <person name="Berlin A."/>
            <person name="Brown A."/>
            <person name="Chapman S.B."/>
            <person name="Chen Z."/>
            <person name="Dunbar C."/>
            <person name="Freedman E."/>
            <person name="Gearin G."/>
            <person name="Gellesch M."/>
            <person name="Goldberg J."/>
            <person name="Griggs A."/>
            <person name="Gujja S."/>
            <person name="Heiman D."/>
            <person name="Howarth C."/>
            <person name="Larson L."/>
            <person name="Lui A."/>
            <person name="MacDonald P.J.P."/>
            <person name="Montmayeur A."/>
            <person name="Murphy C."/>
            <person name="Neiman D."/>
            <person name="Pearson M."/>
            <person name="Priest M."/>
            <person name="Roberts A."/>
            <person name="Saif S."/>
            <person name="Shea T."/>
            <person name="Shenoy N."/>
            <person name="Sisk P."/>
            <person name="Stolte C."/>
            <person name="Sykes S."/>
            <person name="Wortman J."/>
            <person name="Nusbaum C."/>
            <person name="Birren B."/>
        </authorList>
    </citation>
    <scope>NUCLEOTIDE SEQUENCE [LARGE SCALE GENOMIC DNA]</scope>
    <source>
        <strain evidence="8 9">ACB7</strain>
    </source>
</reference>
<sequence>MKRFPSIKSNADFQRGYKRGRSFANTCFVMYVAENSLDYSRLGVSCSKKVGNSVVRHGIARKLREIFRLHKEIELGKDIILVVRQSAKDKSYFDFEKAYLELCSRHHIIGREE</sequence>
<evidence type="ECO:0000313" key="8">
    <source>
        <dbReference type="EMBL" id="EHL13365.1"/>
    </source>
</evidence>
<keyword evidence="2 6" id="KW-0540">Nuclease</keyword>
<keyword evidence="3 6" id="KW-0255">Endonuclease</keyword>
<dbReference type="PANTHER" id="PTHR33992">
    <property type="entry name" value="RIBONUCLEASE P PROTEIN COMPONENT"/>
    <property type="match status" value="1"/>
</dbReference>
<comment type="catalytic activity">
    <reaction evidence="6">
        <text>Endonucleolytic cleavage of RNA, removing 5'-extranucleotides from tRNA precursor.</text>
        <dbReference type="EC" id="3.1.26.5"/>
    </reaction>
</comment>
<dbReference type="EC" id="3.1.26.5" evidence="6 7"/>
<protein>
    <recommendedName>
        <fullName evidence="6 7">Ribonuclease P protein component</fullName>
        <shortName evidence="6">RNase P protein</shortName>
        <shortName evidence="6">RNaseP protein</shortName>
        <ecNumber evidence="6 7">3.1.26.5</ecNumber>
    </recommendedName>
    <alternativeName>
        <fullName evidence="6">Protein C5</fullName>
    </alternativeName>
</protein>
<evidence type="ECO:0000313" key="9">
    <source>
        <dbReference type="Proteomes" id="UP000003527"/>
    </source>
</evidence>
<dbReference type="SUPFAM" id="SSF54211">
    <property type="entry name" value="Ribosomal protein S5 domain 2-like"/>
    <property type="match status" value="1"/>
</dbReference>
<evidence type="ECO:0000256" key="3">
    <source>
        <dbReference type="ARBA" id="ARBA00022759"/>
    </source>
</evidence>
<dbReference type="GO" id="GO:0004526">
    <property type="term" value="F:ribonuclease P activity"/>
    <property type="evidence" value="ECO:0007669"/>
    <property type="project" value="UniProtKB-UniRule"/>
</dbReference>
<keyword evidence="9" id="KW-1185">Reference proteome</keyword>
<dbReference type="GO" id="GO:0001682">
    <property type="term" value="P:tRNA 5'-leader removal"/>
    <property type="evidence" value="ECO:0007669"/>
    <property type="project" value="UniProtKB-UniRule"/>
</dbReference>
<dbReference type="InterPro" id="IPR014721">
    <property type="entry name" value="Ribsml_uS5_D2-typ_fold_subgr"/>
</dbReference>
<dbReference type="AlphaFoldDB" id="G9WSZ5"/>
<keyword evidence="4 6" id="KW-0378">Hydrolase</keyword>
<keyword evidence="5 6" id="KW-0694">RNA-binding</keyword>
<comment type="subunit">
    <text evidence="6">Consists of a catalytic RNA component (M1 or rnpB) and a protein subunit.</text>
</comment>
<comment type="caution">
    <text evidence="8">The sequence shown here is derived from an EMBL/GenBank/DDBJ whole genome shotgun (WGS) entry which is preliminary data.</text>
</comment>
<comment type="function">
    <text evidence="6">RNaseP catalyzes the removal of the 5'-leader sequence from pre-tRNA to produce the mature 5'-terminus. It can also cleave other RNA substrates such as 4.5S RNA. The protein component plays an auxiliary but essential role in vivo by binding to the 5'-leader sequence and broadening the substrate specificity of the ribozyme.</text>
</comment>
<dbReference type="RefSeq" id="WP_009537851.1">
    <property type="nucleotide sequence ID" value="NZ_JH414507.1"/>
</dbReference>
<dbReference type="HAMAP" id="MF_00227">
    <property type="entry name" value="RNase_P"/>
    <property type="match status" value="1"/>
</dbReference>
<dbReference type="InterPro" id="IPR020568">
    <property type="entry name" value="Ribosomal_Su5_D2-typ_SF"/>
</dbReference>
<evidence type="ECO:0000256" key="7">
    <source>
        <dbReference type="NCBIfam" id="TIGR00188"/>
    </source>
</evidence>
<dbReference type="NCBIfam" id="TIGR00188">
    <property type="entry name" value="rnpA"/>
    <property type="match status" value="1"/>
</dbReference>
<dbReference type="PANTHER" id="PTHR33992:SF1">
    <property type="entry name" value="RIBONUCLEASE P PROTEIN COMPONENT"/>
    <property type="match status" value="1"/>
</dbReference>
<dbReference type="Proteomes" id="UP000003527">
    <property type="component" value="Unassembled WGS sequence"/>
</dbReference>
<dbReference type="Gene3D" id="3.30.230.10">
    <property type="match status" value="1"/>
</dbReference>
<comment type="similarity">
    <text evidence="6">Belongs to the RnpA family.</text>
</comment>
<dbReference type="GO" id="GO:0030677">
    <property type="term" value="C:ribonuclease P complex"/>
    <property type="evidence" value="ECO:0007669"/>
    <property type="project" value="TreeGrafter"/>
</dbReference>